<comment type="similarity">
    <text evidence="2">Belongs to the amino acid/polyamine transporter 2 family.</text>
</comment>
<feature type="compositionally biased region" description="Polar residues" evidence="11">
    <location>
        <begin position="43"/>
        <end position="77"/>
    </location>
</feature>
<evidence type="ECO:0000256" key="3">
    <source>
        <dbReference type="ARBA" id="ARBA00022448"/>
    </source>
</evidence>
<keyword evidence="6 12" id="KW-1133">Transmembrane helix</keyword>
<feature type="domain" description="Amino acid transporter transmembrane" evidence="13">
    <location>
        <begin position="117"/>
        <end position="500"/>
    </location>
</feature>
<comment type="subcellular location">
    <subcellularLocation>
        <location evidence="1">Membrane</location>
        <topology evidence="1">Multi-pass membrane protein</topology>
    </subcellularLocation>
</comment>
<evidence type="ECO:0000256" key="2">
    <source>
        <dbReference type="ARBA" id="ARBA00008066"/>
    </source>
</evidence>
<evidence type="ECO:0000259" key="13">
    <source>
        <dbReference type="Pfam" id="PF01490"/>
    </source>
</evidence>
<proteinExistence type="inferred from homology"/>
<evidence type="ECO:0000256" key="1">
    <source>
        <dbReference type="ARBA" id="ARBA00004141"/>
    </source>
</evidence>
<evidence type="ECO:0000256" key="9">
    <source>
        <dbReference type="ARBA" id="ARBA00040814"/>
    </source>
</evidence>
<dbReference type="AlphaFoldDB" id="A0A6G1SQ84"/>
<evidence type="ECO:0000256" key="12">
    <source>
        <dbReference type="SAM" id="Phobius"/>
    </source>
</evidence>
<feature type="transmembrane region" description="Helical" evidence="12">
    <location>
        <begin position="190"/>
        <end position="211"/>
    </location>
</feature>
<keyword evidence="7 12" id="KW-0472">Membrane</keyword>
<dbReference type="Pfam" id="PF01490">
    <property type="entry name" value="Aa_trans"/>
    <property type="match status" value="1"/>
</dbReference>
<dbReference type="InterPro" id="IPR013057">
    <property type="entry name" value="AA_transpt_TM"/>
</dbReference>
<dbReference type="EMBL" id="GGYP01007590">
    <property type="protein sequence ID" value="MDE52361.1"/>
    <property type="molecule type" value="Transcribed_RNA"/>
</dbReference>
<keyword evidence="3" id="KW-0813">Transport</keyword>
<evidence type="ECO:0000256" key="5">
    <source>
        <dbReference type="ARBA" id="ARBA00022970"/>
    </source>
</evidence>
<feature type="transmembrane region" description="Helical" evidence="12">
    <location>
        <begin position="145"/>
        <end position="169"/>
    </location>
</feature>
<dbReference type="PANTHER" id="PTHR22950">
    <property type="entry name" value="AMINO ACID TRANSPORTER"/>
    <property type="match status" value="1"/>
</dbReference>
<feature type="transmembrane region" description="Helical" evidence="12">
    <location>
        <begin position="481"/>
        <end position="506"/>
    </location>
</feature>
<dbReference type="GO" id="GO:0016020">
    <property type="term" value="C:membrane"/>
    <property type="evidence" value="ECO:0007669"/>
    <property type="project" value="UniProtKB-SubCell"/>
</dbReference>
<evidence type="ECO:0000256" key="6">
    <source>
        <dbReference type="ARBA" id="ARBA00022989"/>
    </source>
</evidence>
<feature type="transmembrane region" description="Helical" evidence="12">
    <location>
        <begin position="262"/>
        <end position="282"/>
    </location>
</feature>
<protein>
    <recommendedName>
        <fullName evidence="9">Putative sodium-coupled neutral amino acid transporter 11</fullName>
    </recommendedName>
    <alternativeName>
        <fullName evidence="10">Solute carrier family 38 member 11</fullName>
    </alternativeName>
</protein>
<gene>
    <name evidence="14" type="primary">Slc38a11</name>
    <name evidence="14" type="ORF">g.10710</name>
</gene>
<evidence type="ECO:0000313" key="14">
    <source>
        <dbReference type="EMBL" id="MDE52361.1"/>
    </source>
</evidence>
<feature type="compositionally biased region" description="Low complexity" evidence="11">
    <location>
        <begin position="20"/>
        <end position="42"/>
    </location>
</feature>
<evidence type="ECO:0000256" key="11">
    <source>
        <dbReference type="SAM" id="MobiDB-lite"/>
    </source>
</evidence>
<feature type="transmembrane region" description="Helical" evidence="12">
    <location>
        <begin position="302"/>
        <end position="325"/>
    </location>
</feature>
<keyword evidence="4 12" id="KW-0812">Transmembrane</keyword>
<sequence>MASTGANFDESSHILKPKPSSNGGNSGGQAAATTTTTNTTTNVSMISGTPRSAQSIDQNSSHPSSGRNSLANPTDVSSLVEAESRRRSGSSVTVASDGGIFSEGSGHAGLSGTASLNHIGLNYINSILGSGIVGIPYALHKAGFGFGLFLLISLAIVTDYSLSLLVKSANLAGVTSYQDLVHVAFGRPGFYLLTLLQFIYPFIAMISYNVIIGDTVTKVFKRLFALSHSNILANRNSIVFISTVFVTLPLSLQKDIAKMSRVSMLSLLLIIYITLFVIMSFGRMSDLVGTNDDSFTFIGGDITQSIGVIVFAYMCHHSSFLLYGSLENPTQVRWEKVTHASVGISCLIVIVFGTAGYATFKSFSQGDLFENYCLSDDGANTARLLFTITIMLTYPIECFVVREVLENVFWPYKELLTKRHHLLLTLAIVSVTFIMSTFTDCLGIVLELNGVATALPLAFILPSLCYMKLETGKVTSKKKIYALLLAIFGTSVTIIGTMKVFANLFFGHTSSNCSHGHELDYCLSNKTITPALNSTIANIHPFANVTPTTIT</sequence>
<feature type="transmembrane region" description="Helical" evidence="12">
    <location>
        <begin position="380"/>
        <end position="401"/>
    </location>
</feature>
<dbReference type="GO" id="GO:0015179">
    <property type="term" value="F:L-amino acid transmembrane transporter activity"/>
    <property type="evidence" value="ECO:0007669"/>
    <property type="project" value="TreeGrafter"/>
</dbReference>
<evidence type="ECO:0000256" key="4">
    <source>
        <dbReference type="ARBA" id="ARBA00022692"/>
    </source>
</evidence>
<evidence type="ECO:0000256" key="10">
    <source>
        <dbReference type="ARBA" id="ARBA00041723"/>
    </source>
</evidence>
<evidence type="ECO:0000256" key="7">
    <source>
        <dbReference type="ARBA" id="ARBA00023136"/>
    </source>
</evidence>
<feature type="transmembrane region" description="Helical" evidence="12">
    <location>
        <begin position="422"/>
        <end position="445"/>
    </location>
</feature>
<dbReference type="PANTHER" id="PTHR22950:SF458">
    <property type="entry name" value="SODIUM-COUPLED NEUTRAL AMINO ACID TRANSPORTER 11-RELATED"/>
    <property type="match status" value="1"/>
</dbReference>
<comment type="function">
    <text evidence="8">Putative sodium-dependent amino acid/proton antiporter.</text>
</comment>
<accession>A0A6G1SQ84</accession>
<keyword evidence="5" id="KW-0029">Amino-acid transport</keyword>
<reference evidence="14" key="1">
    <citation type="submission" date="2018-10" db="EMBL/GenBank/DDBJ databases">
        <title>Transcriptome assembly of Aceria tosichella (Wheat curl mite) Type 2.</title>
        <authorList>
            <person name="Scully E.D."/>
            <person name="Geib S.M."/>
            <person name="Palmer N.A."/>
            <person name="Gupta A.K."/>
            <person name="Sarath G."/>
            <person name="Tatineni S."/>
        </authorList>
    </citation>
    <scope>NUCLEOTIDE SEQUENCE</scope>
    <source>
        <strain evidence="14">LincolnNE</strain>
    </source>
</reference>
<feature type="transmembrane region" description="Helical" evidence="12">
    <location>
        <begin position="337"/>
        <end position="360"/>
    </location>
</feature>
<feature type="region of interest" description="Disordered" evidence="11">
    <location>
        <begin position="1"/>
        <end position="94"/>
    </location>
</feature>
<name>A0A6G1SQ84_9ACAR</name>
<organism evidence="14">
    <name type="scientific">Aceria tosichella</name>
    <name type="common">wheat curl mite</name>
    <dbReference type="NCBI Taxonomy" id="561515"/>
    <lineage>
        <taxon>Eukaryota</taxon>
        <taxon>Metazoa</taxon>
        <taxon>Ecdysozoa</taxon>
        <taxon>Arthropoda</taxon>
        <taxon>Chelicerata</taxon>
        <taxon>Arachnida</taxon>
        <taxon>Acari</taxon>
        <taxon>Acariformes</taxon>
        <taxon>Trombidiformes</taxon>
        <taxon>Prostigmata</taxon>
        <taxon>Eupodina</taxon>
        <taxon>Eriophyoidea</taxon>
        <taxon>Eriophyidae</taxon>
        <taxon>Eriophyinae</taxon>
        <taxon>Aceriini</taxon>
        <taxon>Aceria</taxon>
    </lineage>
</organism>
<evidence type="ECO:0000256" key="8">
    <source>
        <dbReference type="ARBA" id="ARBA00037101"/>
    </source>
</evidence>
<feature type="transmembrane region" description="Helical" evidence="12">
    <location>
        <begin position="451"/>
        <end position="469"/>
    </location>
</feature>